<proteinExistence type="predicted"/>
<dbReference type="OrthoDB" id="7595921at2"/>
<name>A0A5B8SXD3_9GAMM</name>
<evidence type="ECO:0000313" key="1">
    <source>
        <dbReference type="EMBL" id="QEA40777.1"/>
    </source>
</evidence>
<dbReference type="KEGG" id="paur:FGL86_01600"/>
<dbReference type="Proteomes" id="UP000321272">
    <property type="component" value="Chromosome"/>
</dbReference>
<protein>
    <recommendedName>
        <fullName evidence="3">Nucleotidyltransferase domain-containing protein</fullName>
    </recommendedName>
</protein>
<accession>A0A5B8SXD3</accession>
<reference evidence="1 2" key="1">
    <citation type="submission" date="2019-06" db="EMBL/GenBank/DDBJ databases">
        <title>Genome analyses of bacteria isolated from kimchi.</title>
        <authorList>
            <person name="Lee S."/>
            <person name="Ahn S."/>
            <person name="Roh S."/>
        </authorList>
    </citation>
    <scope>NUCLEOTIDE SEQUENCE [LARGE SCALE GENOMIC DNA]</scope>
    <source>
        <strain evidence="1 2">CBA4606</strain>
    </source>
</reference>
<organism evidence="1 2">
    <name type="scientific">Pistricoccus aurantiacus</name>
    <dbReference type="NCBI Taxonomy" id="1883414"/>
    <lineage>
        <taxon>Bacteria</taxon>
        <taxon>Pseudomonadati</taxon>
        <taxon>Pseudomonadota</taxon>
        <taxon>Gammaproteobacteria</taxon>
        <taxon>Oceanospirillales</taxon>
        <taxon>Halomonadaceae</taxon>
        <taxon>Pistricoccus</taxon>
    </lineage>
</organism>
<dbReference type="EMBL" id="CP042382">
    <property type="protein sequence ID" value="QEA40777.1"/>
    <property type="molecule type" value="Genomic_DNA"/>
</dbReference>
<dbReference type="Gene3D" id="3.30.460.10">
    <property type="entry name" value="Beta Polymerase, domain 2"/>
    <property type="match status" value="1"/>
</dbReference>
<sequence length="104" mass="11425">MAGLERLADVYGFGSYFKGESNFNDIDILIVQNSNSFKSCKVAISLKKNLLARVDKVSVTMLSKSEESEVNFIEKASAKHLSPYNGKNLCEIIAAIEDISSVCK</sequence>
<dbReference type="AlphaFoldDB" id="A0A5B8SXD3"/>
<keyword evidence="2" id="KW-1185">Reference proteome</keyword>
<evidence type="ECO:0000313" key="2">
    <source>
        <dbReference type="Proteomes" id="UP000321272"/>
    </source>
</evidence>
<evidence type="ECO:0008006" key="3">
    <source>
        <dbReference type="Google" id="ProtNLM"/>
    </source>
</evidence>
<dbReference type="SUPFAM" id="SSF81301">
    <property type="entry name" value="Nucleotidyltransferase"/>
    <property type="match status" value="1"/>
</dbReference>
<gene>
    <name evidence="1" type="ORF">FGL86_01600</name>
</gene>
<dbReference type="InterPro" id="IPR043519">
    <property type="entry name" value="NT_sf"/>
</dbReference>
<dbReference type="RefSeq" id="WP_147186042.1">
    <property type="nucleotide sequence ID" value="NZ_CP042382.1"/>
</dbReference>